<keyword evidence="3" id="KW-1185">Reference proteome</keyword>
<organism evidence="2 3">
    <name type="scientific">Paenibacillus plantarum</name>
    <dbReference type="NCBI Taxonomy" id="2654975"/>
    <lineage>
        <taxon>Bacteria</taxon>
        <taxon>Bacillati</taxon>
        <taxon>Bacillota</taxon>
        <taxon>Bacilli</taxon>
        <taxon>Bacillales</taxon>
        <taxon>Paenibacillaceae</taxon>
        <taxon>Paenibacillus</taxon>
    </lineage>
</organism>
<evidence type="ECO:0000259" key="1">
    <source>
        <dbReference type="Pfam" id="PF08722"/>
    </source>
</evidence>
<dbReference type="Proteomes" id="UP000653578">
    <property type="component" value="Unassembled WGS sequence"/>
</dbReference>
<protein>
    <recommendedName>
        <fullName evidence="1">TnsA endonuclease N-terminal domain-containing protein</fullName>
    </recommendedName>
</protein>
<dbReference type="EMBL" id="WHNY01000009">
    <property type="protein sequence ID" value="NOU63222.1"/>
    <property type="molecule type" value="Genomic_DNA"/>
</dbReference>
<name>A0ABX1X480_9BACL</name>
<evidence type="ECO:0000313" key="2">
    <source>
        <dbReference type="EMBL" id="NOU63222.1"/>
    </source>
</evidence>
<proteinExistence type="predicted"/>
<gene>
    <name evidence="2" type="ORF">GC096_04065</name>
</gene>
<reference evidence="2 3" key="1">
    <citation type="submission" date="2019-10" db="EMBL/GenBank/DDBJ databases">
        <title>Description of Paenibacillus humi sp. nov.</title>
        <authorList>
            <person name="Carlier A."/>
            <person name="Qi S."/>
        </authorList>
    </citation>
    <scope>NUCLEOTIDE SEQUENCE [LARGE SCALE GENOMIC DNA]</scope>
    <source>
        <strain evidence="2 3">LMG 31461</strain>
    </source>
</reference>
<dbReference type="InterPro" id="IPR014833">
    <property type="entry name" value="TnsA_N"/>
</dbReference>
<accession>A0ABX1X480</accession>
<feature type="domain" description="TnsA endonuclease N-terminal" evidence="1">
    <location>
        <begin position="67"/>
        <end position="141"/>
    </location>
</feature>
<sequence length="235" mass="27573">MFTLCTSHQYFQLIMQRKEVQTMPVRKIRPSKGINRRCVVNTKMNNDAVYSESLLERDFVRLVKFERKVSKIEYQPLKIEYVCGGKNRGYTPDYRLDSEDGTCIVEVKRESEVAKEENQYKFTAAQKLCDSKGWQFRVYTERDIRPGYFQKNLMKLFRVENLELPQLEMRIILEHLRSLGSCSIQALMSDFRMIPNSMFIACIYKLILQQEISADLINQQLSLNSIICSPGIQPK</sequence>
<dbReference type="Pfam" id="PF08722">
    <property type="entry name" value="Tn7_TnsA-like_N"/>
    <property type="match status" value="1"/>
</dbReference>
<evidence type="ECO:0000313" key="3">
    <source>
        <dbReference type="Proteomes" id="UP000653578"/>
    </source>
</evidence>
<dbReference type="Gene3D" id="3.40.91.30">
    <property type="match status" value="1"/>
</dbReference>
<comment type="caution">
    <text evidence="2">The sequence shown here is derived from an EMBL/GenBank/DDBJ whole genome shotgun (WGS) entry which is preliminary data.</text>
</comment>